<dbReference type="InterPro" id="IPR029063">
    <property type="entry name" value="SAM-dependent_MTases_sf"/>
</dbReference>
<proteinExistence type="predicted"/>
<dbReference type="AlphaFoldDB" id="A0A6C0IVJ6"/>
<evidence type="ECO:0008006" key="2">
    <source>
        <dbReference type="Google" id="ProtNLM"/>
    </source>
</evidence>
<dbReference type="Gene3D" id="3.40.50.150">
    <property type="entry name" value="Vaccinia Virus protein VP39"/>
    <property type="match status" value="1"/>
</dbReference>
<evidence type="ECO:0000313" key="1">
    <source>
        <dbReference type="EMBL" id="QHT97334.1"/>
    </source>
</evidence>
<organism evidence="1">
    <name type="scientific">viral metagenome</name>
    <dbReference type="NCBI Taxonomy" id="1070528"/>
    <lineage>
        <taxon>unclassified sequences</taxon>
        <taxon>metagenomes</taxon>
        <taxon>organismal metagenomes</taxon>
    </lineage>
</organism>
<dbReference type="Pfam" id="PF13578">
    <property type="entry name" value="Methyltransf_24"/>
    <property type="match status" value="1"/>
</dbReference>
<sequence>MLILTSLLWILFLQVIIKKLNEKYDLIHIDGCHNYKVAKQDILNSLKLSKPGTIIIFDDTDQKDLGDLCNEFILSKHWSEIDTKIKYKQCHRFFKVM</sequence>
<dbReference type="SUPFAM" id="SSF53335">
    <property type="entry name" value="S-adenosyl-L-methionine-dependent methyltransferases"/>
    <property type="match status" value="1"/>
</dbReference>
<protein>
    <recommendedName>
        <fullName evidence="2">Methyltransferase</fullName>
    </recommendedName>
</protein>
<accession>A0A6C0IVJ6</accession>
<name>A0A6C0IVJ6_9ZZZZ</name>
<dbReference type="EMBL" id="MN740275">
    <property type="protein sequence ID" value="QHT97334.1"/>
    <property type="molecule type" value="Genomic_DNA"/>
</dbReference>
<reference evidence="1" key="1">
    <citation type="journal article" date="2020" name="Nature">
        <title>Giant virus diversity and host interactions through global metagenomics.</title>
        <authorList>
            <person name="Schulz F."/>
            <person name="Roux S."/>
            <person name="Paez-Espino D."/>
            <person name="Jungbluth S."/>
            <person name="Walsh D.A."/>
            <person name="Denef V.J."/>
            <person name="McMahon K.D."/>
            <person name="Konstantinidis K.T."/>
            <person name="Eloe-Fadrosh E.A."/>
            <person name="Kyrpides N.C."/>
            <person name="Woyke T."/>
        </authorList>
    </citation>
    <scope>NUCLEOTIDE SEQUENCE</scope>
    <source>
        <strain evidence="1">GVMAG-M-3300025138-11</strain>
    </source>
</reference>